<evidence type="ECO:0000259" key="4">
    <source>
        <dbReference type="PROSITE" id="PS50240"/>
    </source>
</evidence>
<dbReference type="InterPro" id="IPR043504">
    <property type="entry name" value="Peptidase_S1_PA_chymotrypsin"/>
</dbReference>
<feature type="region of interest" description="Disordered" evidence="2">
    <location>
        <begin position="520"/>
        <end position="566"/>
    </location>
</feature>
<feature type="chain" id="PRO_5004733287" description="Peptidase S1 domain-containing protein" evidence="3">
    <location>
        <begin position="25"/>
        <end position="585"/>
    </location>
</feature>
<evidence type="ECO:0000313" key="5">
    <source>
        <dbReference type="EMBL" id="GAD90712.1"/>
    </source>
</evidence>
<evidence type="ECO:0000256" key="1">
    <source>
        <dbReference type="ARBA" id="ARBA00023157"/>
    </source>
</evidence>
<feature type="compositionally biased region" description="Acidic residues" evidence="2">
    <location>
        <begin position="546"/>
        <end position="555"/>
    </location>
</feature>
<keyword evidence="6" id="KW-1185">Reference proteome</keyword>
<feature type="domain" description="Peptidase S1" evidence="4">
    <location>
        <begin position="25"/>
        <end position="382"/>
    </location>
</feature>
<accession>V5FPL5</accession>
<protein>
    <recommendedName>
        <fullName evidence="4">Peptidase S1 domain-containing protein</fullName>
    </recommendedName>
</protein>
<keyword evidence="3" id="KW-0732">Signal</keyword>
<dbReference type="GO" id="GO:0006508">
    <property type="term" value="P:proteolysis"/>
    <property type="evidence" value="ECO:0007669"/>
    <property type="project" value="InterPro"/>
</dbReference>
<reference evidence="5 6" key="1">
    <citation type="submission" date="2013-11" db="EMBL/GenBank/DDBJ databases">
        <title>Whole genome shotgun sequence of Vibrio halioticoli NBRC 102217.</title>
        <authorList>
            <person name="Isaki S."/>
            <person name="Kimura A."/>
            <person name="Ohji S."/>
            <person name="Hosoyama A."/>
            <person name="Fujita N."/>
            <person name="Hashimoto M."/>
            <person name="Hosoyama Y."/>
            <person name="Yamazoe A."/>
        </authorList>
    </citation>
    <scope>NUCLEOTIDE SEQUENCE [LARGE SCALE GENOMIC DNA]</scope>
    <source>
        <strain evidence="5 6">NBRC 102217</strain>
    </source>
</reference>
<evidence type="ECO:0000313" key="6">
    <source>
        <dbReference type="Proteomes" id="UP000017800"/>
    </source>
</evidence>
<dbReference type="AlphaFoldDB" id="V5FPL5"/>
<gene>
    <name evidence="5" type="ORF">VHA01S_054_00060</name>
</gene>
<dbReference type="InterPro" id="IPR033116">
    <property type="entry name" value="TRYPSIN_SER"/>
</dbReference>
<comment type="caution">
    <text evidence="5">The sequence shown here is derived from an EMBL/GenBank/DDBJ whole genome shotgun (WGS) entry which is preliminary data.</text>
</comment>
<sequence>MKFISRLFGSAALALSLVSFSASAIFNGTETSVNDYGNHLVRIVLKGNTGISTKTCGGMLVGGKYIFTASHCLDGTYTVSLKVYQGIDVRDPDAVYDRSGELKKVRTHETNKDWWAYLDPMFNNQIEPLFPHAFEGDVRDFNTAAYWRNLFETMPHFLDDRDQEVKDNPVHNSHNDSDWGLIILDEPIPHQSSRILKPLADHHTGEQFLKPGETFTFRGWGSTAYGGASGSTPSTLMEATFQLYRPYPLTQARSANIGSLRGPYCSEDIEKCTFQASAQADMIGVNTGNNFPGVGPGDSGSPIIRGDYFYGGLFGSDRNPTPEDELYVSVFSDMNAEMDNIVAQSELLSGVFSGSDEVYVASFSHLGYLMDSIVRYVDDVVYPTDMGITVESESSDSHEILIPIQNFTDTVIVLDPVELSGGFESLNGQIDAAGVSYDDFLMVKQDCAGVLEPKAGCMVKLVLNQRNLFVFDSVVEASINLGIEDVADKPLTIRLYPTFCDKNPSHSDCVETCDDNPSLPGCGNEAQEPDLPQEPELEPEVPQIPDSDDGADEDSSQGGSSSGGSVSFCLLGLFGLLLTRRFSTK</sequence>
<feature type="signal peptide" evidence="3">
    <location>
        <begin position="1"/>
        <end position="24"/>
    </location>
</feature>
<dbReference type="SUPFAM" id="SSF50494">
    <property type="entry name" value="Trypsin-like serine proteases"/>
    <property type="match status" value="1"/>
</dbReference>
<dbReference type="Pfam" id="PF00089">
    <property type="entry name" value="Trypsin"/>
    <property type="match status" value="2"/>
</dbReference>
<dbReference type="SMART" id="SM00020">
    <property type="entry name" value="Tryp_SPc"/>
    <property type="match status" value="1"/>
</dbReference>
<dbReference type="PROSITE" id="PS00135">
    <property type="entry name" value="TRYPSIN_SER"/>
    <property type="match status" value="1"/>
</dbReference>
<evidence type="ECO:0000256" key="2">
    <source>
        <dbReference type="SAM" id="MobiDB-lite"/>
    </source>
</evidence>
<dbReference type="PANTHER" id="PTHR24276:SF98">
    <property type="entry name" value="FI18310P1-RELATED"/>
    <property type="match status" value="1"/>
</dbReference>
<organism evidence="5 6">
    <name type="scientific">Vibrio halioticoli NBRC 102217</name>
    <dbReference type="NCBI Taxonomy" id="1219072"/>
    <lineage>
        <taxon>Bacteria</taxon>
        <taxon>Pseudomonadati</taxon>
        <taxon>Pseudomonadota</taxon>
        <taxon>Gammaproteobacteria</taxon>
        <taxon>Vibrionales</taxon>
        <taxon>Vibrionaceae</taxon>
        <taxon>Vibrio</taxon>
    </lineage>
</organism>
<feature type="compositionally biased region" description="Acidic residues" evidence="2">
    <location>
        <begin position="527"/>
        <end position="539"/>
    </location>
</feature>
<keyword evidence="1" id="KW-1015">Disulfide bond</keyword>
<dbReference type="InterPro" id="IPR050430">
    <property type="entry name" value="Peptidase_S1"/>
</dbReference>
<dbReference type="Gene3D" id="2.40.10.10">
    <property type="entry name" value="Trypsin-like serine proteases"/>
    <property type="match status" value="3"/>
</dbReference>
<dbReference type="PROSITE" id="PS50240">
    <property type="entry name" value="TRYPSIN_DOM"/>
    <property type="match status" value="1"/>
</dbReference>
<dbReference type="EMBL" id="BAUJ01000054">
    <property type="protein sequence ID" value="GAD90712.1"/>
    <property type="molecule type" value="Genomic_DNA"/>
</dbReference>
<dbReference type="Proteomes" id="UP000017800">
    <property type="component" value="Unassembled WGS sequence"/>
</dbReference>
<name>V5FPL5_9VIBR</name>
<dbReference type="PANTHER" id="PTHR24276">
    <property type="entry name" value="POLYSERASE-RELATED"/>
    <property type="match status" value="1"/>
</dbReference>
<proteinExistence type="predicted"/>
<dbReference type="GO" id="GO:0004252">
    <property type="term" value="F:serine-type endopeptidase activity"/>
    <property type="evidence" value="ECO:0007669"/>
    <property type="project" value="InterPro"/>
</dbReference>
<feature type="compositionally biased region" description="Low complexity" evidence="2">
    <location>
        <begin position="556"/>
        <end position="566"/>
    </location>
</feature>
<dbReference type="InterPro" id="IPR001254">
    <property type="entry name" value="Trypsin_dom"/>
</dbReference>
<evidence type="ECO:0000256" key="3">
    <source>
        <dbReference type="SAM" id="SignalP"/>
    </source>
</evidence>
<dbReference type="InterPro" id="IPR009003">
    <property type="entry name" value="Peptidase_S1_PA"/>
</dbReference>